<evidence type="ECO:0000259" key="2">
    <source>
        <dbReference type="Pfam" id="PF01575"/>
    </source>
</evidence>
<dbReference type="Proteomes" id="UP000275256">
    <property type="component" value="Unassembled WGS sequence"/>
</dbReference>
<keyword evidence="4" id="KW-1185">Reference proteome</keyword>
<dbReference type="SUPFAM" id="SSF54637">
    <property type="entry name" value="Thioesterase/thiol ester dehydrase-isomerase"/>
    <property type="match status" value="2"/>
</dbReference>
<organism evidence="3 4">
    <name type="scientific">Tessaracoccus antarcticus</name>
    <dbReference type="NCBI Taxonomy" id="2479848"/>
    <lineage>
        <taxon>Bacteria</taxon>
        <taxon>Bacillati</taxon>
        <taxon>Actinomycetota</taxon>
        <taxon>Actinomycetes</taxon>
        <taxon>Propionibacteriales</taxon>
        <taxon>Propionibacteriaceae</taxon>
        <taxon>Tessaracoccus</taxon>
    </lineage>
</organism>
<dbReference type="PANTHER" id="PTHR43841:SF1">
    <property type="entry name" value="3-HYDROXYACYL-THIOESTER DEHYDRATASE X"/>
    <property type="match status" value="1"/>
</dbReference>
<reference evidence="3 4" key="1">
    <citation type="submission" date="2018-10" db="EMBL/GenBank/DDBJ databases">
        <title>Tessaracoccus antarcticuss sp. nov., isolated from sediment.</title>
        <authorList>
            <person name="Zhou L.Y."/>
            <person name="Du Z.J."/>
        </authorList>
    </citation>
    <scope>NUCLEOTIDE SEQUENCE [LARGE SCALE GENOMIC DNA]</scope>
    <source>
        <strain evidence="3 4">JDX10</strain>
    </source>
</reference>
<name>A0A3M0G7Q9_9ACTN</name>
<dbReference type="InterPro" id="IPR002539">
    <property type="entry name" value="MaoC-like_dom"/>
</dbReference>
<accession>A0A3M0G7Q9</accession>
<dbReference type="Pfam" id="PF01575">
    <property type="entry name" value="MaoC_dehydratas"/>
    <property type="match status" value="1"/>
</dbReference>
<dbReference type="OrthoDB" id="9774179at2"/>
<protein>
    <recommendedName>
        <fullName evidence="2">MaoC-like domain-containing protein</fullName>
    </recommendedName>
</protein>
<evidence type="ECO:0000256" key="1">
    <source>
        <dbReference type="ARBA" id="ARBA00005254"/>
    </source>
</evidence>
<dbReference type="EMBL" id="REFW01000004">
    <property type="protein sequence ID" value="RMB58422.1"/>
    <property type="molecule type" value="Genomic_DNA"/>
</dbReference>
<evidence type="ECO:0000313" key="4">
    <source>
        <dbReference type="Proteomes" id="UP000275256"/>
    </source>
</evidence>
<dbReference type="Gene3D" id="3.10.129.10">
    <property type="entry name" value="Hotdog Thioesterase"/>
    <property type="match status" value="1"/>
</dbReference>
<gene>
    <name evidence="3" type="ORF">EAX62_14630</name>
</gene>
<dbReference type="AlphaFoldDB" id="A0A3M0G7Q9"/>
<proteinExistence type="inferred from homology"/>
<dbReference type="PANTHER" id="PTHR43841">
    <property type="entry name" value="3-HYDROXYACYL-THIOESTER DEHYDRATASE HTDX-RELATED"/>
    <property type="match status" value="1"/>
</dbReference>
<dbReference type="RefSeq" id="WP_121902459.1">
    <property type="nucleotide sequence ID" value="NZ_REFW01000004.1"/>
</dbReference>
<sequence length="290" mass="31439">MMRTVTTLKELPDVGGLIATGMLTAVGRPGAKAGLPARSLVVEKHHQDAGRLAAYNRVCGFTLRNQVPATWLHVLTFPLHAALMVGRDFPFPLAGVVHVTNHMTLHRPVTLTDELRIAVWSDNLAPHKRGVTFNLIGEIHVGDELAWSGRSNYMAMGATTDAPAPPPAARLSPPEVPASQLWQLPADLGRQYAEVSRDSNPIHLYPLTSRPFGFKRPIIHGMWTHAKALSSLGPRLPQTFSVDVAFTKPLMLPTKATFAADEADGVWRFAVARPGSDAPSLVGRVTDPMP</sequence>
<dbReference type="InterPro" id="IPR029069">
    <property type="entry name" value="HotDog_dom_sf"/>
</dbReference>
<comment type="similarity">
    <text evidence="1">Belongs to the enoyl-CoA hydratase/isomerase family.</text>
</comment>
<comment type="caution">
    <text evidence="3">The sequence shown here is derived from an EMBL/GenBank/DDBJ whole genome shotgun (WGS) entry which is preliminary data.</text>
</comment>
<feature type="domain" description="MaoC-like" evidence="2">
    <location>
        <begin position="190"/>
        <end position="250"/>
    </location>
</feature>
<evidence type="ECO:0000313" key="3">
    <source>
        <dbReference type="EMBL" id="RMB58422.1"/>
    </source>
</evidence>